<protein>
    <submittedName>
        <fullName evidence="1">Uncharacterized protein</fullName>
    </submittedName>
</protein>
<dbReference type="Proteomes" id="UP000031246">
    <property type="component" value="Unassembled WGS sequence"/>
</dbReference>
<dbReference type="AlphaFoldDB" id="A0A0C1D431"/>
<reference evidence="1 2" key="1">
    <citation type="submission" date="2014-10" db="EMBL/GenBank/DDBJ databases">
        <title>Pedobacter Kyungheensis.</title>
        <authorList>
            <person name="Anderson B.M."/>
            <person name="Newman J.D."/>
        </authorList>
    </citation>
    <scope>NUCLEOTIDE SEQUENCE [LARGE SCALE GENOMIC DNA]</scope>
    <source>
        <strain evidence="1 2">KACC 16221</strain>
    </source>
</reference>
<dbReference type="OrthoDB" id="1492410at2"/>
<keyword evidence="2" id="KW-1185">Reference proteome</keyword>
<name>A0A0C1D431_9SPHI</name>
<organism evidence="1 2">
    <name type="scientific">Pedobacter kyungheensis</name>
    <dbReference type="NCBI Taxonomy" id="1069985"/>
    <lineage>
        <taxon>Bacteria</taxon>
        <taxon>Pseudomonadati</taxon>
        <taxon>Bacteroidota</taxon>
        <taxon>Sphingobacteriia</taxon>
        <taxon>Sphingobacteriales</taxon>
        <taxon>Sphingobacteriaceae</taxon>
        <taxon>Pedobacter</taxon>
    </lineage>
</organism>
<evidence type="ECO:0000313" key="2">
    <source>
        <dbReference type="Proteomes" id="UP000031246"/>
    </source>
</evidence>
<comment type="caution">
    <text evidence="1">The sequence shown here is derived from an EMBL/GenBank/DDBJ whole genome shotgun (WGS) entry which is preliminary data.</text>
</comment>
<dbReference type="RefSeq" id="WP_039479819.1">
    <property type="nucleotide sequence ID" value="NZ_JSYN01000027.1"/>
</dbReference>
<accession>A0A0C1D431</accession>
<proteinExistence type="predicted"/>
<dbReference type="EMBL" id="JSYN01000027">
    <property type="protein sequence ID" value="KIA91661.1"/>
    <property type="molecule type" value="Genomic_DNA"/>
</dbReference>
<evidence type="ECO:0000313" key="1">
    <source>
        <dbReference type="EMBL" id="KIA91661.1"/>
    </source>
</evidence>
<sequence>MTAKDLLNKVLDYNYLWTLPERKNSKPAKIRLSQIEALQNALGLSKKYVNPLVQIKYSFAGEKQKLSRAKQLNKLTNLEYLLQGEFLFDREKDENLELQKKIITTITLLYPGMDEYINRRPLDINWLFNDLIHFRQEIYKLTHPSEGMLEGFSAGLHYSFYLKANLKRIIKDNLAEIDETLWLILDPKKRVLNMAEINYPEADLEGIDSAWLMENY</sequence>
<gene>
    <name evidence="1" type="ORF">OC25_20045</name>
</gene>